<feature type="chain" id="PRO_5016607646" evidence="1">
    <location>
        <begin position="24"/>
        <end position="132"/>
    </location>
</feature>
<dbReference type="GO" id="GO:0004175">
    <property type="term" value="F:endopeptidase activity"/>
    <property type="evidence" value="ECO:0007669"/>
    <property type="project" value="InterPro"/>
</dbReference>
<dbReference type="EMBL" id="UGTA01000001">
    <property type="protein sequence ID" value="SUB58690.1"/>
    <property type="molecule type" value="Genomic_DNA"/>
</dbReference>
<proteinExistence type="predicted"/>
<evidence type="ECO:0000256" key="1">
    <source>
        <dbReference type="SAM" id="SignalP"/>
    </source>
</evidence>
<sequence>MKTIKLKPTFIALVITQVLSQQAYSSEVNANIPYQYFRDFAENMGAFNVGASNVPIYNNQGKHIGTMLKNNAPMIDFSSNSLKGNATLIDPQYVVSVSHNRTYLTKSSFGSTAKFHPDNPEFEYSFANRHHY</sequence>
<dbReference type="Gene3D" id="2.40.10.120">
    <property type="match status" value="1"/>
</dbReference>
<name>A0A379C8Q9_9PAST</name>
<feature type="domain" description="Peptidase S6" evidence="2">
    <location>
        <begin position="26"/>
        <end position="132"/>
    </location>
</feature>
<accession>A0A379C8Q9</accession>
<keyword evidence="4" id="KW-1185">Reference proteome</keyword>
<dbReference type="InterPro" id="IPR030396">
    <property type="entry name" value="Peptidase_S6_dom"/>
</dbReference>
<keyword evidence="3" id="KW-0378">Hydrolase</keyword>
<gene>
    <name evidence="3" type="primary">hap_1</name>
    <name evidence="3" type="ORF">NCTC12872_00656</name>
</gene>
<dbReference type="PROSITE" id="PS51691">
    <property type="entry name" value="PEPTIDASE_S6"/>
    <property type="match status" value="1"/>
</dbReference>
<keyword evidence="1" id="KW-0732">Signal</keyword>
<dbReference type="EC" id="3.4.21.-" evidence="3"/>
<reference evidence="3 4" key="1">
    <citation type="submission" date="2018-06" db="EMBL/GenBank/DDBJ databases">
        <authorList>
            <consortium name="Pathogen Informatics"/>
            <person name="Doyle S."/>
        </authorList>
    </citation>
    <scope>NUCLEOTIDE SEQUENCE [LARGE SCALE GENOMIC DNA]</scope>
    <source>
        <strain evidence="3 4">NCTC12872</strain>
    </source>
</reference>
<feature type="signal peptide" evidence="1">
    <location>
        <begin position="1"/>
        <end position="23"/>
    </location>
</feature>
<dbReference type="Pfam" id="PF02395">
    <property type="entry name" value="Peptidase_S6"/>
    <property type="match status" value="1"/>
</dbReference>
<protein>
    <submittedName>
        <fullName evidence="3">Adhesion and penetration protein autotransporter</fullName>
        <ecNumber evidence="3">3.4.21.-</ecNumber>
    </submittedName>
</protein>
<evidence type="ECO:0000313" key="4">
    <source>
        <dbReference type="Proteomes" id="UP000255417"/>
    </source>
</evidence>
<dbReference type="Proteomes" id="UP000255417">
    <property type="component" value="Unassembled WGS sequence"/>
</dbReference>
<evidence type="ECO:0000313" key="3">
    <source>
        <dbReference type="EMBL" id="SUB58690.1"/>
    </source>
</evidence>
<organism evidence="3 4">
    <name type="scientific">Phocoenobacter uteri</name>
    <dbReference type="NCBI Taxonomy" id="146806"/>
    <lineage>
        <taxon>Bacteria</taxon>
        <taxon>Pseudomonadati</taxon>
        <taxon>Pseudomonadota</taxon>
        <taxon>Gammaproteobacteria</taxon>
        <taxon>Pasteurellales</taxon>
        <taxon>Pasteurellaceae</taxon>
        <taxon>Phocoenobacter</taxon>
    </lineage>
</organism>
<evidence type="ECO:0000259" key="2">
    <source>
        <dbReference type="PROSITE" id="PS51691"/>
    </source>
</evidence>
<dbReference type="AlphaFoldDB" id="A0A379C8Q9"/>